<dbReference type="Gene3D" id="1.20.58.1000">
    <property type="entry name" value="Metal-sensitive repressor, helix protomer"/>
    <property type="match status" value="1"/>
</dbReference>
<organism evidence="2 3">
    <name type="scientific">Methylohalomonas lacus</name>
    <dbReference type="NCBI Taxonomy" id="398773"/>
    <lineage>
        <taxon>Bacteria</taxon>
        <taxon>Pseudomonadati</taxon>
        <taxon>Pseudomonadota</taxon>
        <taxon>Gammaproteobacteria</taxon>
        <taxon>Methylohalomonadales</taxon>
        <taxon>Methylohalomonadaceae</taxon>
        <taxon>Methylohalomonas</taxon>
    </lineage>
</organism>
<gene>
    <name evidence="2" type="ORF">J2T55_002036</name>
</gene>
<dbReference type="InterPro" id="IPR003735">
    <property type="entry name" value="Metal_Tscrpt_repr"/>
</dbReference>
<comment type="similarity">
    <text evidence="1">Belongs to the FrmR/RcnR family.</text>
</comment>
<proteinExistence type="inferred from homology"/>
<evidence type="ECO:0000313" key="3">
    <source>
        <dbReference type="Proteomes" id="UP001204445"/>
    </source>
</evidence>
<dbReference type="GO" id="GO:0045892">
    <property type="term" value="P:negative regulation of DNA-templated transcription"/>
    <property type="evidence" value="ECO:0007669"/>
    <property type="project" value="UniProtKB-ARBA"/>
</dbReference>
<reference evidence="2" key="1">
    <citation type="submission" date="2022-08" db="EMBL/GenBank/DDBJ databases">
        <title>Genomic Encyclopedia of Type Strains, Phase III (KMG-III): the genomes of soil and plant-associated and newly described type strains.</title>
        <authorList>
            <person name="Whitman W."/>
        </authorList>
    </citation>
    <scope>NUCLEOTIDE SEQUENCE</scope>
    <source>
        <strain evidence="2">HMT 1</strain>
    </source>
</reference>
<dbReference type="Pfam" id="PF02583">
    <property type="entry name" value="Trns_repr_metal"/>
    <property type="match status" value="1"/>
</dbReference>
<dbReference type="GO" id="GO:0046872">
    <property type="term" value="F:metal ion binding"/>
    <property type="evidence" value="ECO:0007669"/>
    <property type="project" value="InterPro"/>
</dbReference>
<keyword evidence="3" id="KW-1185">Reference proteome</keyword>
<dbReference type="Proteomes" id="UP001204445">
    <property type="component" value="Unassembled WGS sequence"/>
</dbReference>
<dbReference type="InterPro" id="IPR038390">
    <property type="entry name" value="Metal_Tscrpt_repr_sf"/>
</dbReference>
<dbReference type="RefSeq" id="WP_259056012.1">
    <property type="nucleotide sequence ID" value="NZ_JANUCT010000014.1"/>
</dbReference>
<protein>
    <submittedName>
        <fullName evidence="2">DNA-binding FrmR family transcriptional regulator</fullName>
    </submittedName>
</protein>
<evidence type="ECO:0000313" key="2">
    <source>
        <dbReference type="EMBL" id="MCS3904004.1"/>
    </source>
</evidence>
<evidence type="ECO:0000256" key="1">
    <source>
        <dbReference type="ARBA" id="ARBA00005260"/>
    </source>
</evidence>
<dbReference type="EMBL" id="JANUCT010000014">
    <property type="protein sequence ID" value="MCS3904004.1"/>
    <property type="molecule type" value="Genomic_DNA"/>
</dbReference>
<accession>A0AAE3HMT0</accession>
<name>A0AAE3HMT0_9GAMM</name>
<sequence length="104" mass="11724">MATAKDNLSSPEDWDADWEKNKAALLARLKRTEGQIRGIQAMIETDAECEKVAQQMAAARKALDRAFYNMLSCVMERELACQHLDAATARERLNYATQLLSKYG</sequence>
<keyword evidence="2" id="KW-0238">DNA-binding</keyword>
<dbReference type="PANTHER" id="PTHR33677:SF5">
    <property type="entry name" value="TRANSCRIPTIONAL REPRESSOR FRMR"/>
    <property type="match status" value="1"/>
</dbReference>
<dbReference type="GO" id="GO:0003677">
    <property type="term" value="F:DNA binding"/>
    <property type="evidence" value="ECO:0007669"/>
    <property type="project" value="UniProtKB-KW"/>
</dbReference>
<dbReference type="PANTHER" id="PTHR33677">
    <property type="entry name" value="TRANSCRIPTIONAL REPRESSOR FRMR-RELATED"/>
    <property type="match status" value="1"/>
</dbReference>
<comment type="caution">
    <text evidence="2">The sequence shown here is derived from an EMBL/GenBank/DDBJ whole genome shotgun (WGS) entry which is preliminary data.</text>
</comment>
<dbReference type="AlphaFoldDB" id="A0AAE3HMT0"/>